<reference evidence="3" key="1">
    <citation type="submission" date="2015-04" db="UniProtKB">
        <authorList>
            <consortium name="EnsemblPlants"/>
        </authorList>
    </citation>
    <scope>IDENTIFICATION</scope>
</reference>
<dbReference type="AlphaFoldDB" id="A0A0E0E844"/>
<dbReference type="HOGENOM" id="CLU_1868454_0_0_1"/>
<keyword evidence="2" id="KW-0472">Membrane</keyword>
<feature type="transmembrane region" description="Helical" evidence="2">
    <location>
        <begin position="60"/>
        <end position="78"/>
    </location>
</feature>
<sequence>MDVGERSEDPPRVWAEQDPPKDPEKSKLEKSWDMAQVIYGAILFGSLFYMGVVKESMKDYPATLTTMLIVFGTLWHIYYLIPDKKAAKTFFIVKVTLVSAFYFVMLILVIRKARSNAIAAIAAPVFQPTRFDYDSDSPRYNVMEVLPQERGAYEGFYGI</sequence>
<name>A0A0E0E844_9ORYZ</name>
<protein>
    <submittedName>
        <fullName evidence="3">Uncharacterized protein</fullName>
    </submittedName>
</protein>
<evidence type="ECO:0000256" key="2">
    <source>
        <dbReference type="SAM" id="Phobius"/>
    </source>
</evidence>
<feature type="compositionally biased region" description="Basic and acidic residues" evidence="1">
    <location>
        <begin position="18"/>
        <end position="27"/>
    </location>
</feature>
<keyword evidence="2" id="KW-0812">Transmembrane</keyword>
<dbReference type="Gramene" id="OMERI07G03420.1">
    <property type="protein sequence ID" value="OMERI07G03420.1"/>
    <property type="gene ID" value="OMERI07G03420"/>
</dbReference>
<organism evidence="3">
    <name type="scientific">Oryza meridionalis</name>
    <dbReference type="NCBI Taxonomy" id="40149"/>
    <lineage>
        <taxon>Eukaryota</taxon>
        <taxon>Viridiplantae</taxon>
        <taxon>Streptophyta</taxon>
        <taxon>Embryophyta</taxon>
        <taxon>Tracheophyta</taxon>
        <taxon>Spermatophyta</taxon>
        <taxon>Magnoliopsida</taxon>
        <taxon>Liliopsida</taxon>
        <taxon>Poales</taxon>
        <taxon>Poaceae</taxon>
        <taxon>BOP clade</taxon>
        <taxon>Oryzoideae</taxon>
        <taxon>Oryzeae</taxon>
        <taxon>Oryzinae</taxon>
        <taxon>Oryza</taxon>
    </lineage>
</organism>
<feature type="transmembrane region" description="Helical" evidence="2">
    <location>
        <begin position="90"/>
        <end position="110"/>
    </location>
</feature>
<feature type="compositionally biased region" description="Basic and acidic residues" evidence="1">
    <location>
        <begin position="1"/>
        <end position="11"/>
    </location>
</feature>
<feature type="transmembrane region" description="Helical" evidence="2">
    <location>
        <begin position="34"/>
        <end position="53"/>
    </location>
</feature>
<reference evidence="3" key="2">
    <citation type="submission" date="2018-05" db="EMBL/GenBank/DDBJ databases">
        <title>OmerRS3 (Oryza meridionalis Reference Sequence Version 3).</title>
        <authorList>
            <person name="Zhang J."/>
            <person name="Kudrna D."/>
            <person name="Lee S."/>
            <person name="Talag J."/>
            <person name="Welchert J."/>
            <person name="Wing R.A."/>
        </authorList>
    </citation>
    <scope>NUCLEOTIDE SEQUENCE [LARGE SCALE GENOMIC DNA]</scope>
    <source>
        <strain evidence="3">cv. OR44</strain>
    </source>
</reference>
<keyword evidence="2" id="KW-1133">Transmembrane helix</keyword>
<dbReference type="EnsemblPlants" id="OMERI07G03420.1">
    <property type="protein sequence ID" value="OMERI07G03420.1"/>
    <property type="gene ID" value="OMERI07G03420"/>
</dbReference>
<keyword evidence="4" id="KW-1185">Reference proteome</keyword>
<evidence type="ECO:0000313" key="3">
    <source>
        <dbReference type="EnsemblPlants" id="OMERI07G03420.1"/>
    </source>
</evidence>
<accession>A0A0E0E844</accession>
<evidence type="ECO:0000313" key="4">
    <source>
        <dbReference type="Proteomes" id="UP000008021"/>
    </source>
</evidence>
<dbReference type="Proteomes" id="UP000008021">
    <property type="component" value="Chromosome 7"/>
</dbReference>
<feature type="region of interest" description="Disordered" evidence="1">
    <location>
        <begin position="1"/>
        <end position="27"/>
    </location>
</feature>
<proteinExistence type="predicted"/>
<evidence type="ECO:0000256" key="1">
    <source>
        <dbReference type="SAM" id="MobiDB-lite"/>
    </source>
</evidence>